<gene>
    <name evidence="1" type="ORF">SLEP1_g48582</name>
</gene>
<name>A0AAV5LU21_9ROSI</name>
<organism evidence="1 2">
    <name type="scientific">Rubroshorea leprosula</name>
    <dbReference type="NCBI Taxonomy" id="152421"/>
    <lineage>
        <taxon>Eukaryota</taxon>
        <taxon>Viridiplantae</taxon>
        <taxon>Streptophyta</taxon>
        <taxon>Embryophyta</taxon>
        <taxon>Tracheophyta</taxon>
        <taxon>Spermatophyta</taxon>
        <taxon>Magnoliopsida</taxon>
        <taxon>eudicotyledons</taxon>
        <taxon>Gunneridae</taxon>
        <taxon>Pentapetalae</taxon>
        <taxon>rosids</taxon>
        <taxon>malvids</taxon>
        <taxon>Malvales</taxon>
        <taxon>Dipterocarpaceae</taxon>
        <taxon>Rubroshorea</taxon>
    </lineage>
</organism>
<protein>
    <submittedName>
        <fullName evidence="1">Uncharacterized protein</fullName>
    </submittedName>
</protein>
<reference evidence="1 2" key="1">
    <citation type="journal article" date="2021" name="Commun. Biol.">
        <title>The genome of Shorea leprosula (Dipterocarpaceae) highlights the ecological relevance of drought in aseasonal tropical rainforests.</title>
        <authorList>
            <person name="Ng K.K.S."/>
            <person name="Kobayashi M.J."/>
            <person name="Fawcett J.A."/>
            <person name="Hatakeyama M."/>
            <person name="Paape T."/>
            <person name="Ng C.H."/>
            <person name="Ang C.C."/>
            <person name="Tnah L.H."/>
            <person name="Lee C.T."/>
            <person name="Nishiyama T."/>
            <person name="Sese J."/>
            <person name="O'Brien M.J."/>
            <person name="Copetti D."/>
            <person name="Mohd Noor M.I."/>
            <person name="Ong R.C."/>
            <person name="Putra M."/>
            <person name="Sireger I.Z."/>
            <person name="Indrioko S."/>
            <person name="Kosugi Y."/>
            <person name="Izuno A."/>
            <person name="Isagi Y."/>
            <person name="Lee S.L."/>
            <person name="Shimizu K.K."/>
        </authorList>
    </citation>
    <scope>NUCLEOTIDE SEQUENCE [LARGE SCALE GENOMIC DNA]</scope>
    <source>
        <strain evidence="1">214</strain>
    </source>
</reference>
<accession>A0AAV5LU21</accession>
<evidence type="ECO:0000313" key="1">
    <source>
        <dbReference type="EMBL" id="GKV41000.1"/>
    </source>
</evidence>
<dbReference type="EMBL" id="BPVZ01000146">
    <property type="protein sequence ID" value="GKV41000.1"/>
    <property type="molecule type" value="Genomic_DNA"/>
</dbReference>
<keyword evidence="2" id="KW-1185">Reference proteome</keyword>
<dbReference type="Proteomes" id="UP001054252">
    <property type="component" value="Unassembled WGS sequence"/>
</dbReference>
<dbReference type="AlphaFoldDB" id="A0AAV5LU21"/>
<comment type="caution">
    <text evidence="1">The sequence shown here is derived from an EMBL/GenBank/DDBJ whole genome shotgun (WGS) entry which is preliminary data.</text>
</comment>
<sequence length="162" mass="18220">MTTNFSNELRGSRLPFSSLTGDFHIKLSDLLFLKELLVFLPFRPLLGSPPDFTSFLLRYRLLSRRPLSLPISLSLISSIFHLRLYSKTTTRSLERQSGFRSRTQRRIPGILLFSESDSSAVSAVPAWISEVPVPLHHYPDSNVVSSSGVLNPGDSVTLDLFR</sequence>
<evidence type="ECO:0000313" key="2">
    <source>
        <dbReference type="Proteomes" id="UP001054252"/>
    </source>
</evidence>
<proteinExistence type="predicted"/>